<dbReference type="AlphaFoldDB" id="C1FA51"/>
<name>C1FA51_ACIC5</name>
<feature type="transmembrane region" description="Helical" evidence="2">
    <location>
        <begin position="132"/>
        <end position="150"/>
    </location>
</feature>
<feature type="transmembrane region" description="Helical" evidence="2">
    <location>
        <begin position="243"/>
        <end position="266"/>
    </location>
</feature>
<dbReference type="InParanoid" id="C1FA51"/>
<sequence>MRIAASALFFAMIYVIGVMVVRPWIYLPDCGNVPFTLLFTGFALVHAAATLGWRRAATFFALAAAISWGFEEAGVATGWIFGPYHYSHMLGAELGYVPVLIPLAWFMMIYPSWCVARVLLPAPSATHRRLPFLAAQSLMAAMVVTAWDVVMDPGMARGGNWIWEKGGPYFGVPLQNYAGWLLTTFTIYLIAGLVLATPRGQSFVPGIHFHGRVHPRLDAWFAALPVLLYAWFALRYLTNEREGAFHVIALFSMGFPAMLAVLRLAFPAGQQPGSVRSDPGENQAATGVFRDGPLTTED</sequence>
<dbReference type="RefSeq" id="WP_015897339.1">
    <property type="nucleotide sequence ID" value="NC_012483.1"/>
</dbReference>
<feature type="transmembrane region" description="Helical" evidence="2">
    <location>
        <begin position="177"/>
        <end position="196"/>
    </location>
</feature>
<feature type="transmembrane region" description="Helical" evidence="2">
    <location>
        <begin position="7"/>
        <end position="27"/>
    </location>
</feature>
<dbReference type="PANTHER" id="PTHR39419">
    <property type="entry name" value="SLL0814 PROTEIN"/>
    <property type="match status" value="1"/>
</dbReference>
<accession>C1FA51</accession>
<dbReference type="PANTHER" id="PTHR39419:SF1">
    <property type="entry name" value="SLL0814 PROTEIN"/>
    <property type="match status" value="1"/>
</dbReference>
<dbReference type="HOGENOM" id="CLU_081195_0_0_0"/>
<evidence type="ECO:0000313" key="4">
    <source>
        <dbReference type="Proteomes" id="UP000002207"/>
    </source>
</evidence>
<dbReference type="InterPro" id="IPR007354">
    <property type="entry name" value="CruF-like"/>
</dbReference>
<organism evidence="3 4">
    <name type="scientific">Acidobacterium capsulatum (strain ATCC 51196 / DSM 11244 / BCRC 80197 / JCM 7670 / NBRC 15755 / NCIMB 13165 / 161)</name>
    <dbReference type="NCBI Taxonomy" id="240015"/>
    <lineage>
        <taxon>Bacteria</taxon>
        <taxon>Pseudomonadati</taxon>
        <taxon>Acidobacteriota</taxon>
        <taxon>Terriglobia</taxon>
        <taxon>Terriglobales</taxon>
        <taxon>Acidobacteriaceae</taxon>
        <taxon>Acidobacterium</taxon>
    </lineage>
</organism>
<dbReference type="EMBL" id="CP001472">
    <property type="protein sequence ID" value="ACO33259.1"/>
    <property type="molecule type" value="Genomic_DNA"/>
</dbReference>
<keyword evidence="2" id="KW-0812">Transmembrane</keyword>
<protein>
    <submittedName>
        <fullName evidence="3">Putative membrane protein</fullName>
    </submittedName>
</protein>
<reference evidence="3 4" key="1">
    <citation type="journal article" date="2009" name="Appl. Environ. Microbiol.">
        <title>Three genomes from the phylum Acidobacteria provide insight into the lifestyles of these microorganisms in soils.</title>
        <authorList>
            <person name="Ward N.L."/>
            <person name="Challacombe J.F."/>
            <person name="Janssen P.H."/>
            <person name="Henrissat B."/>
            <person name="Coutinho P.M."/>
            <person name="Wu M."/>
            <person name="Xie G."/>
            <person name="Haft D.H."/>
            <person name="Sait M."/>
            <person name="Badger J."/>
            <person name="Barabote R.D."/>
            <person name="Bradley B."/>
            <person name="Brettin T.S."/>
            <person name="Brinkac L.M."/>
            <person name="Bruce D."/>
            <person name="Creasy T."/>
            <person name="Daugherty S.C."/>
            <person name="Davidsen T.M."/>
            <person name="DeBoy R.T."/>
            <person name="Detter J.C."/>
            <person name="Dodson R.J."/>
            <person name="Durkin A.S."/>
            <person name="Ganapathy A."/>
            <person name="Gwinn-Giglio M."/>
            <person name="Han C.S."/>
            <person name="Khouri H."/>
            <person name="Kiss H."/>
            <person name="Kothari S.P."/>
            <person name="Madupu R."/>
            <person name="Nelson K.E."/>
            <person name="Nelson W.C."/>
            <person name="Paulsen I."/>
            <person name="Penn K."/>
            <person name="Ren Q."/>
            <person name="Rosovitz M.J."/>
            <person name="Selengut J.D."/>
            <person name="Shrivastava S."/>
            <person name="Sullivan S.A."/>
            <person name="Tapia R."/>
            <person name="Thompson L.S."/>
            <person name="Watkins K.L."/>
            <person name="Yang Q."/>
            <person name="Yu C."/>
            <person name="Zafar N."/>
            <person name="Zhou L."/>
            <person name="Kuske C.R."/>
        </authorList>
    </citation>
    <scope>NUCLEOTIDE SEQUENCE [LARGE SCALE GENOMIC DNA]</scope>
    <source>
        <strain evidence="4">ATCC 51196 / DSM 11244 / BCRC 80197 / JCM 7670 / NBRC 15755 / NCIMB 13165 / 161</strain>
    </source>
</reference>
<dbReference type="KEGG" id="aca:ACP_2245"/>
<feature type="transmembrane region" description="Helical" evidence="2">
    <location>
        <begin position="33"/>
        <end position="53"/>
    </location>
</feature>
<feature type="transmembrane region" description="Helical" evidence="2">
    <location>
        <begin position="60"/>
        <end position="82"/>
    </location>
</feature>
<dbReference type="eggNOG" id="COG2324">
    <property type="taxonomic scope" value="Bacteria"/>
</dbReference>
<keyword evidence="2" id="KW-0472">Membrane</keyword>
<dbReference type="Proteomes" id="UP000002207">
    <property type="component" value="Chromosome"/>
</dbReference>
<feature type="region of interest" description="Disordered" evidence="1">
    <location>
        <begin position="272"/>
        <end position="298"/>
    </location>
</feature>
<keyword evidence="4" id="KW-1185">Reference proteome</keyword>
<dbReference type="OrthoDB" id="9811293at2"/>
<feature type="transmembrane region" description="Helical" evidence="2">
    <location>
        <begin position="94"/>
        <end position="120"/>
    </location>
</feature>
<evidence type="ECO:0000256" key="1">
    <source>
        <dbReference type="SAM" id="MobiDB-lite"/>
    </source>
</evidence>
<feature type="transmembrane region" description="Helical" evidence="2">
    <location>
        <begin position="217"/>
        <end position="237"/>
    </location>
</feature>
<evidence type="ECO:0000313" key="3">
    <source>
        <dbReference type="EMBL" id="ACO33259.1"/>
    </source>
</evidence>
<gene>
    <name evidence="3" type="ordered locus">ACP_2245</name>
</gene>
<evidence type="ECO:0000256" key="2">
    <source>
        <dbReference type="SAM" id="Phobius"/>
    </source>
</evidence>
<dbReference type="STRING" id="240015.ACP_2245"/>
<keyword evidence="2" id="KW-1133">Transmembrane helix</keyword>
<proteinExistence type="predicted"/>
<dbReference type="Pfam" id="PF04240">
    <property type="entry name" value="Caroten_synth"/>
    <property type="match status" value="1"/>
</dbReference>